<dbReference type="EMBL" id="JAFDVH010000017">
    <property type="protein sequence ID" value="KAG7461555.1"/>
    <property type="molecule type" value="Genomic_DNA"/>
</dbReference>
<dbReference type="AlphaFoldDB" id="A0A9D3T5C5"/>
<organism evidence="1 2">
    <name type="scientific">Megalops atlanticus</name>
    <name type="common">Tarpon</name>
    <name type="synonym">Clupea gigantea</name>
    <dbReference type="NCBI Taxonomy" id="7932"/>
    <lineage>
        <taxon>Eukaryota</taxon>
        <taxon>Metazoa</taxon>
        <taxon>Chordata</taxon>
        <taxon>Craniata</taxon>
        <taxon>Vertebrata</taxon>
        <taxon>Euteleostomi</taxon>
        <taxon>Actinopterygii</taxon>
        <taxon>Neopterygii</taxon>
        <taxon>Teleostei</taxon>
        <taxon>Elopiformes</taxon>
        <taxon>Megalopidae</taxon>
        <taxon>Megalops</taxon>
    </lineage>
</organism>
<keyword evidence="2" id="KW-1185">Reference proteome</keyword>
<evidence type="ECO:0000313" key="2">
    <source>
        <dbReference type="Proteomes" id="UP001046870"/>
    </source>
</evidence>
<comment type="caution">
    <text evidence="1">The sequence shown here is derived from an EMBL/GenBank/DDBJ whole genome shotgun (WGS) entry which is preliminary data.</text>
</comment>
<gene>
    <name evidence="1" type="ORF">MATL_G00192300</name>
</gene>
<reference evidence="1" key="1">
    <citation type="submission" date="2021-01" db="EMBL/GenBank/DDBJ databases">
        <authorList>
            <person name="Zahm M."/>
            <person name="Roques C."/>
            <person name="Cabau C."/>
            <person name="Klopp C."/>
            <person name="Donnadieu C."/>
            <person name="Jouanno E."/>
            <person name="Lampietro C."/>
            <person name="Louis A."/>
            <person name="Herpin A."/>
            <person name="Echchiki A."/>
            <person name="Berthelot C."/>
            <person name="Parey E."/>
            <person name="Roest-Crollius H."/>
            <person name="Braasch I."/>
            <person name="Postlethwait J."/>
            <person name="Bobe J."/>
            <person name="Montfort J."/>
            <person name="Bouchez O."/>
            <person name="Begum T."/>
            <person name="Mejri S."/>
            <person name="Adams A."/>
            <person name="Chen W.-J."/>
            <person name="Guiguen Y."/>
        </authorList>
    </citation>
    <scope>NUCLEOTIDE SEQUENCE</scope>
    <source>
        <strain evidence="1">YG-15Mar2019-1</strain>
        <tissue evidence="1">Brain</tissue>
    </source>
</reference>
<accession>A0A9D3T5C5</accession>
<evidence type="ECO:0000313" key="1">
    <source>
        <dbReference type="EMBL" id="KAG7461555.1"/>
    </source>
</evidence>
<dbReference type="Proteomes" id="UP001046870">
    <property type="component" value="Chromosome 17"/>
</dbReference>
<proteinExistence type="predicted"/>
<name>A0A9D3T5C5_MEGAT</name>
<sequence>MTTENNQNQFTSPSQMDPVVNSEKCQKHSLVCTTASSLDKSAFNVWDLCPPSSGLAINAEFVQGSGINPASDELQMRTFKTHHRSNNFLNVLGMNCCQIRTAFHIQNWTKYQMMMNACLTRNTHPTHSLKMMMMIQMQACPLCRVSRKLHRFK</sequence>
<protein>
    <submittedName>
        <fullName evidence="1">Uncharacterized protein</fullName>
    </submittedName>
</protein>